<reference evidence="2 3" key="1">
    <citation type="submission" date="2018-03" db="EMBL/GenBank/DDBJ databases">
        <title>Genomic Encyclopedia of Archaeal and Bacterial Type Strains, Phase II (KMG-II): from individual species to whole genera.</title>
        <authorList>
            <person name="Goeker M."/>
        </authorList>
    </citation>
    <scope>NUCLEOTIDE SEQUENCE [LARGE SCALE GENOMIC DNA]</scope>
    <source>
        <strain evidence="2 3">DSM 28229</strain>
    </source>
</reference>
<dbReference type="Proteomes" id="UP000245535">
    <property type="component" value="Unassembled WGS sequence"/>
</dbReference>
<name>A0A315Z5D3_SEDFL</name>
<feature type="transmembrane region" description="Helical" evidence="1">
    <location>
        <begin position="238"/>
        <end position="261"/>
    </location>
</feature>
<evidence type="ECO:0000313" key="3">
    <source>
        <dbReference type="Proteomes" id="UP000245535"/>
    </source>
</evidence>
<sequence length="457" mass="53807">MRKDTFSLSKSSHTKLLTYSLMLLSFILYISISYWTKREQFNLLWGQYLVLFACYLWFIKKQFSIKTVLALGVISRILLLFSTPNLSDDFYRFLWDGELLTKGIDPFLKLPSEYIQDGSYIELGLEKYLFDKMNSPNYYTIYPPVLQASFYLSALVSKLGSYAYGIFLMKLLILCTEIGSFYFILKLLKLWKKDLAYLAIYALNPLVIIELVGNIHFEAYMICFLLASLYFLQKQKMLLSSFFMSLAIASKLLPLMFLPFIFCKLNFRDSTLYYIRTFIFCIIWFAVFMDFDSLIHMRESVNLYFQKFEFNASIYYLIREVGYWHKGYNIIGTAGRSLSLIPITFILITAVIKKGNVEVVSFFMLLSLLIYLLSATIIHPWYIIPMIALGLFFDMKFPIYWSLGVILSYIAYQDSSYAENYYFIGLEYLILLIGIWKDRLKINEIFRRSHTIHLIPF</sequence>
<evidence type="ECO:0000313" key="2">
    <source>
        <dbReference type="EMBL" id="PWJ38477.1"/>
    </source>
</evidence>
<feature type="transmembrane region" description="Helical" evidence="1">
    <location>
        <begin position="273"/>
        <end position="289"/>
    </location>
</feature>
<feature type="transmembrane region" description="Helical" evidence="1">
    <location>
        <begin position="391"/>
        <end position="412"/>
    </location>
</feature>
<dbReference type="AlphaFoldDB" id="A0A315Z5D3"/>
<keyword evidence="1" id="KW-0812">Transmembrane</keyword>
<keyword evidence="1" id="KW-1133">Transmembrane helix</keyword>
<feature type="transmembrane region" description="Helical" evidence="1">
    <location>
        <begin position="206"/>
        <end position="232"/>
    </location>
</feature>
<evidence type="ECO:0008006" key="4">
    <source>
        <dbReference type="Google" id="ProtNLM"/>
    </source>
</evidence>
<protein>
    <recommendedName>
        <fullName evidence="4">Mannosyltransferase</fullName>
    </recommendedName>
</protein>
<feature type="transmembrane region" description="Helical" evidence="1">
    <location>
        <begin position="330"/>
        <end position="353"/>
    </location>
</feature>
<keyword evidence="3" id="KW-1185">Reference proteome</keyword>
<dbReference type="RefSeq" id="WP_109621582.1">
    <property type="nucleotide sequence ID" value="NZ_QGDO01000007.1"/>
</dbReference>
<keyword evidence="1" id="KW-0472">Membrane</keyword>
<dbReference type="EMBL" id="QGDO01000007">
    <property type="protein sequence ID" value="PWJ38477.1"/>
    <property type="molecule type" value="Genomic_DNA"/>
</dbReference>
<proteinExistence type="predicted"/>
<feature type="transmembrane region" description="Helical" evidence="1">
    <location>
        <begin position="16"/>
        <end position="35"/>
    </location>
</feature>
<feature type="transmembrane region" description="Helical" evidence="1">
    <location>
        <begin position="418"/>
        <end position="436"/>
    </location>
</feature>
<feature type="transmembrane region" description="Helical" evidence="1">
    <location>
        <begin position="359"/>
        <end position="384"/>
    </location>
</feature>
<dbReference type="Pfam" id="PF26314">
    <property type="entry name" value="MptA_B_family"/>
    <property type="match status" value="1"/>
</dbReference>
<feature type="transmembrane region" description="Helical" evidence="1">
    <location>
        <begin position="162"/>
        <end position="185"/>
    </location>
</feature>
<feature type="transmembrane region" description="Helical" evidence="1">
    <location>
        <begin position="41"/>
        <end position="59"/>
    </location>
</feature>
<accession>A0A315Z5D3</accession>
<comment type="caution">
    <text evidence="2">The sequence shown here is derived from an EMBL/GenBank/DDBJ whole genome shotgun (WGS) entry which is preliminary data.</text>
</comment>
<organism evidence="2 3">
    <name type="scientific">Sediminitomix flava</name>
    <dbReference type="NCBI Taxonomy" id="379075"/>
    <lineage>
        <taxon>Bacteria</taxon>
        <taxon>Pseudomonadati</taxon>
        <taxon>Bacteroidota</taxon>
        <taxon>Cytophagia</taxon>
        <taxon>Cytophagales</taxon>
        <taxon>Flammeovirgaceae</taxon>
        <taxon>Sediminitomix</taxon>
    </lineage>
</organism>
<dbReference type="OrthoDB" id="1491846at2"/>
<evidence type="ECO:0000256" key="1">
    <source>
        <dbReference type="SAM" id="Phobius"/>
    </source>
</evidence>
<gene>
    <name evidence="2" type="ORF">BC781_10767</name>
</gene>